<evidence type="ECO:0000313" key="5">
    <source>
        <dbReference type="Proteomes" id="UP001519924"/>
    </source>
</evidence>
<comment type="caution">
    <text evidence="4">The sequence shown here is derived from an EMBL/GenBank/DDBJ whole genome shotgun (WGS) entry which is preliminary data.</text>
</comment>
<keyword evidence="5" id="KW-1185">Reference proteome</keyword>
<organism evidence="4 5">
    <name type="scientific">Caldovatus aquaticus</name>
    <dbReference type="NCBI Taxonomy" id="2865671"/>
    <lineage>
        <taxon>Bacteria</taxon>
        <taxon>Pseudomonadati</taxon>
        <taxon>Pseudomonadota</taxon>
        <taxon>Alphaproteobacteria</taxon>
        <taxon>Acetobacterales</taxon>
        <taxon>Roseomonadaceae</taxon>
        <taxon>Caldovatus</taxon>
    </lineage>
</organism>
<dbReference type="InterPro" id="IPR002641">
    <property type="entry name" value="PNPLA_dom"/>
</dbReference>
<gene>
    <name evidence="4" type="ORF">K1J50_17270</name>
</gene>
<evidence type="ECO:0000259" key="3">
    <source>
        <dbReference type="PROSITE" id="PS51635"/>
    </source>
</evidence>
<sequence>MPATDAAILARLRQPLVTAPADATTFRLGIVLNGTVSAGAWTAGVLDFLIEALDAWEEAKRAGEDVPRHSVRLEILGGASGGGVCAALLARAATCRFRHARTAAGAPGNPFWDTWVERLDLAPMLGTADLADPAAPAASALDGQAIEQAARLILDWAPGATPGVAALDTPRAWLADPFRVLLTLTNLRGVPYAIDFAPPAPATPGAAPPPRASHHLDHADHALFAFPLRPGAPPADLRGDEWAVGPDFARDRADWARFAAYVRATSAFPGGFPPVRLERPAEHYRWRAALLPGWIGADGTLHPPRPRLRVPRWEALPPEHRPGPDGRYVFDCVDGGALNNQPVELVRLALAGLGRSLERDGRKASAAVLLIDPFAAAPRAPLPSAPPDLAALAGRLIGAWTAQARFATSDLLLALEDGVASRFLLTAGRQAPDGTTLWGGEALAGAGLGAFLGFLDRDLRVHDYLLGRRNCRDYLASHFVLPETNPLFGGLAARAPGVAREYRGRAPGTRLTIPVGAGPRAPLPPPAGPGAGRLGADVLESRLRARLRRVARRLAAGHGIGAPWAGLAARLVARKGAAAIARELRKGLATLERPG</sequence>
<accession>A0ABS7F6P9</accession>
<feature type="short sequence motif" description="DGA/G" evidence="2">
    <location>
        <begin position="334"/>
        <end position="336"/>
    </location>
</feature>
<dbReference type="EMBL" id="JAHZUY010000078">
    <property type="protein sequence ID" value="MBW8271229.1"/>
    <property type="molecule type" value="Genomic_DNA"/>
</dbReference>
<proteinExistence type="predicted"/>
<protein>
    <submittedName>
        <fullName evidence="4">Patatin-like phospholipase family protein</fullName>
    </submittedName>
</protein>
<keyword evidence="1 2" id="KW-0443">Lipid metabolism</keyword>
<dbReference type="PROSITE" id="PS51635">
    <property type="entry name" value="PNPLA"/>
    <property type="match status" value="1"/>
</dbReference>
<feature type="active site" description="Nucleophile" evidence="2">
    <location>
        <position position="80"/>
    </location>
</feature>
<evidence type="ECO:0000256" key="2">
    <source>
        <dbReference type="PROSITE-ProRule" id="PRU01161"/>
    </source>
</evidence>
<evidence type="ECO:0000313" key="4">
    <source>
        <dbReference type="EMBL" id="MBW8271229.1"/>
    </source>
</evidence>
<comment type="caution">
    <text evidence="2">Lacks conserved residue(s) required for the propagation of feature annotation.</text>
</comment>
<reference evidence="4 5" key="1">
    <citation type="submission" date="2021-08" db="EMBL/GenBank/DDBJ databases">
        <title>Caldovatus sediminis gen. nov., sp. nov., a moderately thermophilic bacterium isolated from a hot spring.</title>
        <authorList>
            <person name="Hu C.-J."/>
            <person name="Li W.-J."/>
            <person name="Xian W.-D."/>
        </authorList>
    </citation>
    <scope>NUCLEOTIDE SEQUENCE [LARGE SCALE GENOMIC DNA]</scope>
    <source>
        <strain evidence="4 5">SYSU G05006</strain>
    </source>
</reference>
<dbReference type="InterPro" id="IPR016035">
    <property type="entry name" value="Acyl_Trfase/lysoPLipase"/>
</dbReference>
<keyword evidence="2" id="KW-0378">Hydrolase</keyword>
<dbReference type="SUPFAM" id="SSF52151">
    <property type="entry name" value="FabD/lysophospholipase-like"/>
    <property type="match status" value="1"/>
</dbReference>
<dbReference type="Proteomes" id="UP001519924">
    <property type="component" value="Unassembled WGS sequence"/>
</dbReference>
<feature type="domain" description="PNPLA" evidence="3">
    <location>
        <begin position="30"/>
        <end position="347"/>
    </location>
</feature>
<evidence type="ECO:0000256" key="1">
    <source>
        <dbReference type="ARBA" id="ARBA00023098"/>
    </source>
</evidence>
<keyword evidence="2" id="KW-0442">Lipid degradation</keyword>
<dbReference type="Gene3D" id="3.40.1090.10">
    <property type="entry name" value="Cytosolic phospholipase A2 catalytic domain"/>
    <property type="match status" value="1"/>
</dbReference>
<dbReference type="RefSeq" id="WP_220119003.1">
    <property type="nucleotide sequence ID" value="NZ_JAHZUY010000078.1"/>
</dbReference>
<feature type="active site" description="Proton acceptor" evidence="2">
    <location>
        <position position="334"/>
    </location>
</feature>
<feature type="short sequence motif" description="GXSXG" evidence="2">
    <location>
        <begin position="78"/>
        <end position="82"/>
    </location>
</feature>
<name>A0ABS7F6P9_9PROT</name>